<organism evidence="2 3">
    <name type="scientific">Serratia fonticola</name>
    <dbReference type="NCBI Taxonomy" id="47917"/>
    <lineage>
        <taxon>Bacteria</taxon>
        <taxon>Pseudomonadati</taxon>
        <taxon>Pseudomonadota</taxon>
        <taxon>Gammaproteobacteria</taxon>
        <taxon>Enterobacterales</taxon>
        <taxon>Yersiniaceae</taxon>
        <taxon>Serratia</taxon>
    </lineage>
</organism>
<dbReference type="CDD" id="cd07264">
    <property type="entry name" value="VOC_like"/>
    <property type="match status" value="1"/>
</dbReference>
<proteinExistence type="predicted"/>
<protein>
    <submittedName>
        <fullName evidence="2">VOC family protein</fullName>
    </submittedName>
</protein>
<dbReference type="InterPro" id="IPR029068">
    <property type="entry name" value="Glyas_Bleomycin-R_OHBP_Dase"/>
</dbReference>
<reference evidence="2" key="1">
    <citation type="submission" date="2023-08" db="EMBL/GenBank/DDBJ databases">
        <title>The Comparative Genomic Analysis of Yersiniaceae from Polar Regions.</title>
        <authorList>
            <person name="Goncharov A."/>
            <person name="Aslanov B."/>
            <person name="Kolodzhieva V."/>
            <person name="Azarov D."/>
            <person name="Mochov A."/>
            <person name="Lebedeva E."/>
        </authorList>
    </citation>
    <scope>NUCLEOTIDE SEQUENCE</scope>
    <source>
        <strain evidence="2">Vf</strain>
    </source>
</reference>
<dbReference type="EMBL" id="JAVIGA010000028">
    <property type="protein sequence ID" value="MDQ9128955.1"/>
    <property type="molecule type" value="Genomic_DNA"/>
</dbReference>
<dbReference type="RefSeq" id="WP_074032104.1">
    <property type="nucleotide sequence ID" value="NZ_CAMKVM010000058.1"/>
</dbReference>
<evidence type="ECO:0000313" key="2">
    <source>
        <dbReference type="EMBL" id="MDQ9128955.1"/>
    </source>
</evidence>
<dbReference type="InterPro" id="IPR004360">
    <property type="entry name" value="Glyas_Fos-R_dOase_dom"/>
</dbReference>
<evidence type="ECO:0000313" key="3">
    <source>
        <dbReference type="Proteomes" id="UP001224622"/>
    </source>
</evidence>
<dbReference type="AlphaFoldDB" id="A0AAJ1YEP6"/>
<gene>
    <name evidence="2" type="ORF">RDT67_21295</name>
</gene>
<dbReference type="SUPFAM" id="SSF54593">
    <property type="entry name" value="Glyoxalase/Bleomycin resistance protein/Dihydroxybiphenyl dioxygenase"/>
    <property type="match status" value="1"/>
</dbReference>
<dbReference type="Proteomes" id="UP001224622">
    <property type="component" value="Unassembled WGS sequence"/>
</dbReference>
<dbReference type="PANTHER" id="PTHR21366:SF22">
    <property type="entry name" value="VOC DOMAIN-CONTAINING PROTEIN"/>
    <property type="match status" value="1"/>
</dbReference>
<dbReference type="PROSITE" id="PS51819">
    <property type="entry name" value="VOC"/>
    <property type="match status" value="1"/>
</dbReference>
<feature type="domain" description="VOC" evidence="1">
    <location>
        <begin position="2"/>
        <end position="124"/>
    </location>
</feature>
<dbReference type="Gene3D" id="3.10.180.10">
    <property type="entry name" value="2,3-Dihydroxybiphenyl 1,2-Dioxygenase, domain 1"/>
    <property type="match status" value="1"/>
</dbReference>
<evidence type="ECO:0000259" key="1">
    <source>
        <dbReference type="PROSITE" id="PS51819"/>
    </source>
</evidence>
<dbReference type="InterPro" id="IPR037523">
    <property type="entry name" value="VOC_core"/>
</dbReference>
<dbReference type="InterPro" id="IPR050383">
    <property type="entry name" value="GlyoxalaseI/FosfomycinResist"/>
</dbReference>
<comment type="caution">
    <text evidence="2">The sequence shown here is derived from an EMBL/GenBank/DDBJ whole genome shotgun (WGS) entry which is preliminary data.</text>
</comment>
<sequence length="126" mass="14089">MQFAYTILYVDNVQQTMDFYHRAFGFEIHCLHESGDWGELATGATRLSFCSRELLAGQGKKSAKSDYNHPVFEIAFTTDDVPKALKTALDAGAVLVEDIQHMPWGQTICYVADPEHNLVEICSVMA</sequence>
<dbReference type="Pfam" id="PF00903">
    <property type="entry name" value="Glyoxalase"/>
    <property type="match status" value="1"/>
</dbReference>
<name>A0AAJ1YEP6_SERFO</name>
<dbReference type="PANTHER" id="PTHR21366">
    <property type="entry name" value="GLYOXALASE FAMILY PROTEIN"/>
    <property type="match status" value="1"/>
</dbReference>
<accession>A0AAJ1YEP6</accession>